<dbReference type="EMBL" id="FCOB02000041">
    <property type="protein sequence ID" value="SAK99738.1"/>
    <property type="molecule type" value="Genomic_DNA"/>
</dbReference>
<organism evidence="1 2">
    <name type="scientific">Caballeronia ptereochthonis</name>
    <dbReference type="NCBI Taxonomy" id="1777144"/>
    <lineage>
        <taxon>Bacteria</taxon>
        <taxon>Pseudomonadati</taxon>
        <taxon>Pseudomonadota</taxon>
        <taxon>Betaproteobacteria</taxon>
        <taxon>Burkholderiales</taxon>
        <taxon>Burkholderiaceae</taxon>
        <taxon>Caballeronia</taxon>
    </lineage>
</organism>
<evidence type="ECO:0000313" key="1">
    <source>
        <dbReference type="EMBL" id="SAK99738.1"/>
    </source>
</evidence>
<accession>A0A158DYT5</accession>
<keyword evidence="2" id="KW-1185">Reference proteome</keyword>
<comment type="caution">
    <text evidence="1">The sequence shown here is derived from an EMBL/GenBank/DDBJ whole genome shotgun (WGS) entry which is preliminary data.</text>
</comment>
<dbReference type="Proteomes" id="UP000054978">
    <property type="component" value="Unassembled WGS sequence"/>
</dbReference>
<dbReference type="STRING" id="1777144.AWB83_06135"/>
<dbReference type="OrthoDB" id="9150962at2"/>
<dbReference type="InterPro" id="IPR011748">
    <property type="entry name" value="Unchr_phage_tail-like"/>
</dbReference>
<reference evidence="1" key="1">
    <citation type="submission" date="2016-01" db="EMBL/GenBank/DDBJ databases">
        <authorList>
            <person name="Peeters C."/>
        </authorList>
    </citation>
    <scope>NUCLEOTIDE SEQUENCE [LARGE SCALE GENOMIC DNA]</scope>
    <source>
        <strain evidence="1">LMG 29326</strain>
    </source>
</reference>
<proteinExistence type="predicted"/>
<gene>
    <name evidence="1" type="ORF">AWB83_06135</name>
</gene>
<sequence length="748" mass="77753">MSSLDDLRQYRFATAAQWGSGLSSGLGAGRAGGLVADGRSVLSGRFIAQAGGAATPALDGTGAGIWRTGDGRLASMRPDEALPCVIAVDGVLAASPRLVIGRGAMWAFMPGASELVRFDAASLIEEVTIAVPGIAIVDVAGDGRGGVWVLVDEKRADTAQTTAGTPDTGPALMHADARGRIVRRASLAATLTHARGMAWLAAAQRIVILTGDGGTLAYVDPRAPQSCALLPLASVVAGFVATTIGSDRHGRALIAGGVGTNSADTLLIVDASGALLASVGPDDLSALANAGPMTGLAASDDSVLIAARRGVVWLNVGAAAAQRSPVSAPVVEAGAAGVFLTPTLFSPVTATLRGWLRAELEMDLPPGASATVTRFCTDDPALRDALDTLLRDQSQLSQVRIARFQARFAAGAIRAFRFDAPDSGANAAPGTAAPATRSSLAVPLFGVPDRWLWVCVELHGAAALHALRVLYPEVSLMEQLPAIYRGRRLDQDVPAANAAGLFRSLVGVLEAMTQEFDRTIARSGARVAPLSADIDWLDFVARWIDLPWSDALSIETKRALLSQAGALLTQRGTRAGLVLLFRCLLPHARVTIVDVEIDLGFARLGGVGRPGAVLPALLTGLPPEASMPGRHARLGNARLCRQPDTTGTARFRGWIRIGITASASDRAALEPLATALANAMTPAGMRVRIVWRTVADDAHAPGSNVLLRLDDESARRLARDAWLGLTILDAGHAVRLSETGPDAGFRLD</sequence>
<evidence type="ECO:0008006" key="3">
    <source>
        <dbReference type="Google" id="ProtNLM"/>
    </source>
</evidence>
<dbReference type="RefSeq" id="WP_087049438.1">
    <property type="nucleotide sequence ID" value="NZ_FCOB02000041.1"/>
</dbReference>
<dbReference type="AlphaFoldDB" id="A0A158DYT5"/>
<protein>
    <recommendedName>
        <fullName evidence="3">Phage tail protein</fullName>
    </recommendedName>
</protein>
<dbReference type="SUPFAM" id="SSF101898">
    <property type="entry name" value="NHL repeat"/>
    <property type="match status" value="1"/>
</dbReference>
<dbReference type="NCBIfam" id="TIGR02242">
    <property type="entry name" value="tail_TIGR02242"/>
    <property type="match status" value="1"/>
</dbReference>
<name>A0A158DYT5_9BURK</name>
<evidence type="ECO:0000313" key="2">
    <source>
        <dbReference type="Proteomes" id="UP000054978"/>
    </source>
</evidence>